<feature type="transmembrane region" description="Helical" evidence="6">
    <location>
        <begin position="110"/>
        <end position="127"/>
    </location>
</feature>
<protein>
    <submittedName>
        <fullName evidence="8">DHA1 family tetracycline resistance protein-like MFS transporter</fullName>
    </submittedName>
</protein>
<keyword evidence="4 6" id="KW-1133">Transmembrane helix</keyword>
<feature type="transmembrane region" description="Helical" evidence="6">
    <location>
        <begin position="308"/>
        <end position="330"/>
    </location>
</feature>
<evidence type="ECO:0000256" key="6">
    <source>
        <dbReference type="SAM" id="Phobius"/>
    </source>
</evidence>
<feature type="transmembrane region" description="Helical" evidence="6">
    <location>
        <begin position="342"/>
        <end position="362"/>
    </location>
</feature>
<dbReference type="Gene3D" id="1.20.1250.20">
    <property type="entry name" value="MFS general substrate transporter like domains"/>
    <property type="match status" value="1"/>
</dbReference>
<dbReference type="InterPro" id="IPR011701">
    <property type="entry name" value="MFS"/>
</dbReference>
<dbReference type="PROSITE" id="PS50850">
    <property type="entry name" value="MFS"/>
    <property type="match status" value="1"/>
</dbReference>
<dbReference type="PRINTS" id="PR01035">
    <property type="entry name" value="TCRTETA"/>
</dbReference>
<organism evidence="8 9">
    <name type="scientific">Novispirillum itersonii</name>
    <name type="common">Aquaspirillum itersonii</name>
    <dbReference type="NCBI Taxonomy" id="189"/>
    <lineage>
        <taxon>Bacteria</taxon>
        <taxon>Pseudomonadati</taxon>
        <taxon>Pseudomonadota</taxon>
        <taxon>Alphaproteobacteria</taxon>
        <taxon>Rhodospirillales</taxon>
        <taxon>Novispirillaceae</taxon>
        <taxon>Novispirillum</taxon>
    </lineage>
</organism>
<accession>A0A7X0DLI5</accession>
<dbReference type="SUPFAM" id="SSF103473">
    <property type="entry name" value="MFS general substrate transporter"/>
    <property type="match status" value="1"/>
</dbReference>
<sequence>MPHRPPRVAASPLIIAYAIIFLDAVGIGLIFPILPQLLAEVTHGQDAASGIGLMAALYAAMQFLLSPALGALSDTFGRRPVLLLSLTGAAINYAIMAVAPSFWMLLAGRAIAGLTSANMSVASAYITDITPPMERASRFGLFNAMFGAGFIVGPVLGGILGDFWIRLPFIAAAALTAGTLLLALFSLPETRQPSPLQIGFMHINPLRPFLDIRILRGVTPILLVSFIMAGAGEAYGVCWTLWGTDTFQWSGLEAGLSLGAFGVCQAVAQASLPGRLSRWLGERRAAITGIICGGCALTLLAFTRQSWVVYASMPVFVLSGIGMPALLALVTRSVDADRQGQFQGLLTSMASLASILSPLGFSHFYSTIRTDWPGAVWLLVAGLNLLVIPLILVATRRGSQVAPKAAA</sequence>
<dbReference type="RefSeq" id="WP_184262795.1">
    <property type="nucleotide sequence ID" value="NZ_JACIIX010000004.1"/>
</dbReference>
<feature type="transmembrane region" description="Helical" evidence="6">
    <location>
        <begin position="81"/>
        <end position="104"/>
    </location>
</feature>
<evidence type="ECO:0000256" key="1">
    <source>
        <dbReference type="ARBA" id="ARBA00004141"/>
    </source>
</evidence>
<dbReference type="PANTHER" id="PTHR23504:SF15">
    <property type="entry name" value="MAJOR FACILITATOR SUPERFAMILY (MFS) PROFILE DOMAIN-CONTAINING PROTEIN"/>
    <property type="match status" value="1"/>
</dbReference>
<feature type="transmembrane region" description="Helical" evidence="6">
    <location>
        <begin position="12"/>
        <end position="35"/>
    </location>
</feature>
<dbReference type="InterPro" id="IPR020846">
    <property type="entry name" value="MFS_dom"/>
</dbReference>
<keyword evidence="9" id="KW-1185">Reference proteome</keyword>
<evidence type="ECO:0000259" key="7">
    <source>
        <dbReference type="PROSITE" id="PS50850"/>
    </source>
</evidence>
<evidence type="ECO:0000313" key="8">
    <source>
        <dbReference type="EMBL" id="MBB6210016.1"/>
    </source>
</evidence>
<keyword evidence="5 6" id="KW-0472">Membrane</keyword>
<dbReference type="AlphaFoldDB" id="A0A7X0DLI5"/>
<evidence type="ECO:0000256" key="5">
    <source>
        <dbReference type="ARBA" id="ARBA00023136"/>
    </source>
</evidence>
<dbReference type="InterPro" id="IPR001958">
    <property type="entry name" value="Tet-R_TetA/multi-R_MdtG-like"/>
</dbReference>
<keyword evidence="2" id="KW-0813">Transport</keyword>
<feature type="transmembrane region" description="Helical" evidence="6">
    <location>
        <begin position="167"/>
        <end position="187"/>
    </location>
</feature>
<feature type="transmembrane region" description="Helical" evidence="6">
    <location>
        <begin position="284"/>
        <end position="302"/>
    </location>
</feature>
<dbReference type="GO" id="GO:0016020">
    <property type="term" value="C:membrane"/>
    <property type="evidence" value="ECO:0007669"/>
    <property type="project" value="UniProtKB-SubCell"/>
</dbReference>
<feature type="transmembrane region" description="Helical" evidence="6">
    <location>
        <begin position="374"/>
        <end position="394"/>
    </location>
</feature>
<reference evidence="8 9" key="1">
    <citation type="submission" date="2020-08" db="EMBL/GenBank/DDBJ databases">
        <title>Genomic Encyclopedia of Type Strains, Phase IV (KMG-IV): sequencing the most valuable type-strain genomes for metagenomic binning, comparative biology and taxonomic classification.</title>
        <authorList>
            <person name="Goeker M."/>
        </authorList>
    </citation>
    <scope>NUCLEOTIDE SEQUENCE [LARGE SCALE GENOMIC DNA]</scope>
    <source>
        <strain evidence="8 9">DSM 11590</strain>
    </source>
</reference>
<comment type="caution">
    <text evidence="8">The sequence shown here is derived from an EMBL/GenBank/DDBJ whole genome shotgun (WGS) entry which is preliminary data.</text>
</comment>
<dbReference type="GO" id="GO:0022857">
    <property type="term" value="F:transmembrane transporter activity"/>
    <property type="evidence" value="ECO:0007669"/>
    <property type="project" value="InterPro"/>
</dbReference>
<gene>
    <name evidence="8" type="ORF">FHS48_001426</name>
</gene>
<evidence type="ECO:0000256" key="2">
    <source>
        <dbReference type="ARBA" id="ARBA00022448"/>
    </source>
</evidence>
<evidence type="ECO:0000256" key="3">
    <source>
        <dbReference type="ARBA" id="ARBA00022692"/>
    </source>
</evidence>
<name>A0A7X0DLI5_NOVIT</name>
<feature type="transmembrane region" description="Helical" evidence="6">
    <location>
        <begin position="139"/>
        <end position="161"/>
    </location>
</feature>
<comment type="subcellular location">
    <subcellularLocation>
        <location evidence="1">Membrane</location>
        <topology evidence="1">Multi-pass membrane protein</topology>
    </subcellularLocation>
</comment>
<dbReference type="InterPro" id="IPR036259">
    <property type="entry name" value="MFS_trans_sf"/>
</dbReference>
<feature type="transmembrane region" description="Helical" evidence="6">
    <location>
        <begin position="221"/>
        <end position="242"/>
    </location>
</feature>
<feature type="domain" description="Major facilitator superfamily (MFS) profile" evidence="7">
    <location>
        <begin position="12"/>
        <end position="399"/>
    </location>
</feature>
<feature type="transmembrane region" description="Helical" evidence="6">
    <location>
        <begin position="47"/>
        <end position="69"/>
    </location>
</feature>
<dbReference type="PANTHER" id="PTHR23504">
    <property type="entry name" value="MAJOR FACILITATOR SUPERFAMILY DOMAIN-CONTAINING PROTEIN 10"/>
    <property type="match status" value="1"/>
</dbReference>
<proteinExistence type="predicted"/>
<keyword evidence="3 6" id="KW-0812">Transmembrane</keyword>
<dbReference type="Proteomes" id="UP000544872">
    <property type="component" value="Unassembled WGS sequence"/>
</dbReference>
<dbReference type="CDD" id="cd17388">
    <property type="entry name" value="MFS_TetA"/>
    <property type="match status" value="1"/>
</dbReference>
<dbReference type="Pfam" id="PF07690">
    <property type="entry name" value="MFS_1"/>
    <property type="match status" value="1"/>
</dbReference>
<dbReference type="EMBL" id="JACIIX010000004">
    <property type="protein sequence ID" value="MBB6210016.1"/>
    <property type="molecule type" value="Genomic_DNA"/>
</dbReference>
<evidence type="ECO:0000313" key="9">
    <source>
        <dbReference type="Proteomes" id="UP000544872"/>
    </source>
</evidence>
<evidence type="ECO:0000256" key="4">
    <source>
        <dbReference type="ARBA" id="ARBA00022989"/>
    </source>
</evidence>